<gene>
    <name evidence="9" type="ORF">I4641_08280</name>
</gene>
<dbReference type="AlphaFoldDB" id="A0A964BSD1"/>
<dbReference type="SFLD" id="SFLDF00010">
    <property type="entry name" value="dipeptide_epimerase"/>
    <property type="match status" value="1"/>
</dbReference>
<evidence type="ECO:0000256" key="7">
    <source>
        <dbReference type="RuleBase" id="RU366006"/>
    </source>
</evidence>
<dbReference type="GO" id="GO:0009063">
    <property type="term" value="P:amino acid catabolic process"/>
    <property type="evidence" value="ECO:0007669"/>
    <property type="project" value="InterPro"/>
</dbReference>
<evidence type="ECO:0000259" key="8">
    <source>
        <dbReference type="SMART" id="SM00922"/>
    </source>
</evidence>
<reference evidence="9" key="1">
    <citation type="journal article" date="2021" name="Antonie Van Leeuwenhoek">
        <title>Draft genome and description of Waterburya agarophytonicola gen. nov. sp. nov. (Pleurocapsales, Cyanobacteria): a seaweed symbiont.</title>
        <authorList>
            <person name="Bonthond G."/>
            <person name="Shalygin S."/>
            <person name="Bayer T."/>
            <person name="Weinberger F."/>
        </authorList>
    </citation>
    <scope>NUCLEOTIDE SEQUENCE</scope>
    <source>
        <strain evidence="9">KI4</strain>
    </source>
</reference>
<evidence type="ECO:0000313" key="10">
    <source>
        <dbReference type="Proteomes" id="UP000729733"/>
    </source>
</evidence>
<feature type="active site" description="Proton acceptor; specific for (R)-substrate epimerization" evidence="5">
    <location>
        <position position="161"/>
    </location>
</feature>
<organism evidence="9 10">
    <name type="scientific">Waterburya agarophytonicola KI4</name>
    <dbReference type="NCBI Taxonomy" id="2874699"/>
    <lineage>
        <taxon>Bacteria</taxon>
        <taxon>Bacillati</taxon>
        <taxon>Cyanobacteriota</taxon>
        <taxon>Cyanophyceae</taxon>
        <taxon>Pleurocapsales</taxon>
        <taxon>Hyellaceae</taxon>
        <taxon>Waterburya</taxon>
        <taxon>Waterburya agarophytonicola</taxon>
    </lineage>
</organism>
<feature type="binding site" evidence="6">
    <location>
        <position position="190"/>
    </location>
    <ligand>
        <name>Mg(2+)</name>
        <dbReference type="ChEBI" id="CHEBI:18420"/>
    </ligand>
</feature>
<dbReference type="InterPro" id="IPR018110">
    <property type="entry name" value="Mandel_Rmase/mucon_lact_enz_CS"/>
</dbReference>
<feature type="domain" description="Mandelate racemase/muconate lactonizing enzyme C-terminal" evidence="8">
    <location>
        <begin position="139"/>
        <end position="237"/>
    </location>
</feature>
<dbReference type="Proteomes" id="UP000729733">
    <property type="component" value="Unassembled WGS sequence"/>
</dbReference>
<dbReference type="PANTHER" id="PTHR48080">
    <property type="entry name" value="D-GALACTONATE DEHYDRATASE-RELATED"/>
    <property type="match status" value="1"/>
</dbReference>
<dbReference type="SFLD" id="SFLDF00009">
    <property type="entry name" value="o-succinylbenzoate_synthase"/>
    <property type="match status" value="1"/>
</dbReference>
<dbReference type="InterPro" id="IPR013342">
    <property type="entry name" value="Mandelate_racemase_C"/>
</dbReference>
<dbReference type="EC" id="5.1.1.-" evidence="7"/>
<evidence type="ECO:0000256" key="1">
    <source>
        <dbReference type="ARBA" id="ARBA00008031"/>
    </source>
</evidence>
<dbReference type="Gene3D" id="3.20.20.120">
    <property type="entry name" value="Enolase-like C-terminal domain"/>
    <property type="match status" value="1"/>
</dbReference>
<dbReference type="InterPro" id="IPR034593">
    <property type="entry name" value="DgoD-like"/>
</dbReference>
<comment type="cofactor">
    <cofactor evidence="6 7">
        <name>Mg(2+)</name>
        <dbReference type="ChEBI" id="CHEBI:18420"/>
    </cofactor>
    <text evidence="6 7">Binds 1 Mg(2+) ion per subunit.</text>
</comment>
<dbReference type="Pfam" id="PF13378">
    <property type="entry name" value="MR_MLE_C"/>
    <property type="match status" value="1"/>
</dbReference>
<evidence type="ECO:0000256" key="4">
    <source>
        <dbReference type="ARBA" id="ARBA00023235"/>
    </source>
</evidence>
<dbReference type="SFLD" id="SFLDS00001">
    <property type="entry name" value="Enolase"/>
    <property type="match status" value="2"/>
</dbReference>
<dbReference type="InterPro" id="IPR013341">
    <property type="entry name" value="Mandelate_racemase_N_dom"/>
</dbReference>
<dbReference type="SUPFAM" id="SSF54826">
    <property type="entry name" value="Enolase N-terminal domain-like"/>
    <property type="match status" value="1"/>
</dbReference>
<name>A0A964BSD1_9CYAN</name>
<dbReference type="Pfam" id="PF02746">
    <property type="entry name" value="MR_MLE_N"/>
    <property type="match status" value="1"/>
</dbReference>
<dbReference type="EMBL" id="JADWDC010000015">
    <property type="protein sequence ID" value="MCC0176975.1"/>
    <property type="molecule type" value="Genomic_DNA"/>
</dbReference>
<evidence type="ECO:0000256" key="2">
    <source>
        <dbReference type="ARBA" id="ARBA00022723"/>
    </source>
</evidence>
<evidence type="ECO:0000256" key="6">
    <source>
        <dbReference type="PIRSR" id="PIRSR634603-3"/>
    </source>
</evidence>
<sequence length="351" mass="38371">MKITVETFTVRKKFALKISRGTTSKSTNIWLRLKQEGVEGWGEASPFSIIESQTKDISDRLLVELTAIIPQLEPYHPLQRQEIGIKLQQANISTAAQAAIDMALYDWLGKKAGLPLWQIWGLNRDRIVPISVTIGISSPEEAIKRLKAWQDTLDVKTIKLKLGSPEGIAADRAMLEAIRAFAPETNLMIDANGGWNFDDAVAMAEWLAQQGVEYIEQPLAVADDGKLKALSERSPLPIFVDESCFNSADVLRLATSVAGVNLKIMKTGGLTEVMQAIKIARACNLKIMFGCYSDSSLANTAMAHLAAYADYLDLDSHLNLIDDPFTGAAIEGGRLLPNNRSGLGVKHHADG</sequence>
<feature type="active site" description="Proton acceptor; specific for (S)-substrate epimerization" evidence="5">
    <location>
        <position position="263"/>
    </location>
</feature>
<dbReference type="SMART" id="SM00922">
    <property type="entry name" value="MR_MLE"/>
    <property type="match status" value="1"/>
</dbReference>
<feature type="binding site" evidence="6">
    <location>
        <position position="241"/>
    </location>
    <ligand>
        <name>Mg(2+)</name>
        <dbReference type="ChEBI" id="CHEBI:18420"/>
    </ligand>
</feature>
<dbReference type="GO" id="GO:0046872">
    <property type="term" value="F:metal ion binding"/>
    <property type="evidence" value="ECO:0007669"/>
    <property type="project" value="UniProtKB-KW"/>
</dbReference>
<dbReference type="Gene3D" id="3.30.390.10">
    <property type="entry name" value="Enolase-like, N-terminal domain"/>
    <property type="match status" value="1"/>
</dbReference>
<accession>A0A964BSD1</accession>
<feature type="binding site" evidence="6">
    <location>
        <position position="216"/>
    </location>
    <ligand>
        <name>Mg(2+)</name>
        <dbReference type="ChEBI" id="CHEBI:18420"/>
    </ligand>
</feature>
<proteinExistence type="inferred from homology"/>
<keyword evidence="3 6" id="KW-0460">Magnesium</keyword>
<dbReference type="InterPro" id="IPR034603">
    <property type="entry name" value="Dipeptide_epimerase"/>
</dbReference>
<dbReference type="InterPro" id="IPR036849">
    <property type="entry name" value="Enolase-like_C_sf"/>
</dbReference>
<keyword evidence="4 7" id="KW-0413">Isomerase</keyword>
<dbReference type="SFLD" id="SFLDG00180">
    <property type="entry name" value="muconate_cycloisomerase"/>
    <property type="match status" value="2"/>
</dbReference>
<keyword evidence="2 6" id="KW-0479">Metal-binding</keyword>
<comment type="caution">
    <text evidence="9">The sequence shown here is derived from an EMBL/GenBank/DDBJ whole genome shotgun (WGS) entry which is preliminary data.</text>
</comment>
<dbReference type="GO" id="GO:0016855">
    <property type="term" value="F:racemase and epimerase activity, acting on amino acids and derivatives"/>
    <property type="evidence" value="ECO:0007669"/>
    <property type="project" value="UniProtKB-UniRule"/>
</dbReference>
<dbReference type="CDD" id="cd03319">
    <property type="entry name" value="L-Ala-DL-Glu_epimerase"/>
    <property type="match status" value="1"/>
</dbReference>
<dbReference type="SUPFAM" id="SSF51604">
    <property type="entry name" value="Enolase C-terminal domain-like"/>
    <property type="match status" value="1"/>
</dbReference>
<comment type="similarity">
    <text evidence="1 7">Belongs to the mandelate racemase/muconate lactonizing enzyme family.</text>
</comment>
<dbReference type="PROSITE" id="PS00909">
    <property type="entry name" value="MR_MLE_2"/>
    <property type="match status" value="1"/>
</dbReference>
<dbReference type="PANTHER" id="PTHR48080:SF3">
    <property type="entry name" value="ENOLASE SUPERFAMILY MEMBER DDB_G0284701"/>
    <property type="match status" value="1"/>
</dbReference>
<dbReference type="InterPro" id="IPR029017">
    <property type="entry name" value="Enolase-like_N"/>
</dbReference>
<dbReference type="InterPro" id="IPR029065">
    <property type="entry name" value="Enolase_C-like"/>
</dbReference>
<dbReference type="RefSeq" id="WP_229640011.1">
    <property type="nucleotide sequence ID" value="NZ_JADWDC010000015.1"/>
</dbReference>
<evidence type="ECO:0000313" key="9">
    <source>
        <dbReference type="EMBL" id="MCC0176975.1"/>
    </source>
</evidence>
<evidence type="ECO:0000256" key="3">
    <source>
        <dbReference type="ARBA" id="ARBA00022842"/>
    </source>
</evidence>
<evidence type="ECO:0000256" key="5">
    <source>
        <dbReference type="PIRSR" id="PIRSR634603-1"/>
    </source>
</evidence>
<protein>
    <recommendedName>
        <fullName evidence="7">Dipeptide epimerase</fullName>
        <ecNumber evidence="7">5.1.1.-</ecNumber>
    </recommendedName>
</protein>
<keyword evidence="10" id="KW-1185">Reference proteome</keyword>